<evidence type="ECO:0008006" key="3">
    <source>
        <dbReference type="Google" id="ProtNLM"/>
    </source>
</evidence>
<dbReference type="RefSeq" id="WP_077332795.1">
    <property type="nucleotide sequence ID" value="NZ_FULE01000006.1"/>
</dbReference>
<proteinExistence type="predicted"/>
<evidence type="ECO:0000313" key="2">
    <source>
        <dbReference type="Proteomes" id="UP000188276"/>
    </source>
</evidence>
<dbReference type="Proteomes" id="UP000188276">
    <property type="component" value="Unassembled WGS sequence"/>
</dbReference>
<dbReference type="EMBL" id="FULE01000006">
    <property type="protein sequence ID" value="SJN53404.1"/>
    <property type="molecule type" value="Genomic_DNA"/>
</dbReference>
<dbReference type="InterPro" id="IPR021732">
    <property type="entry name" value="DUF3301"/>
</dbReference>
<dbReference type="Pfam" id="PF11743">
    <property type="entry name" value="DUF3301"/>
    <property type="match status" value="1"/>
</dbReference>
<dbReference type="STRING" id="1123498.VR7878_00314"/>
<evidence type="ECO:0000313" key="1">
    <source>
        <dbReference type="EMBL" id="SJN53404.1"/>
    </source>
</evidence>
<name>A0A1R4LAW9_VIBR1</name>
<gene>
    <name evidence="1" type="ORF">VR7878_00314</name>
</gene>
<organism evidence="1 2">
    <name type="scientific">Vibrio ruber (strain DSM 16370 / JCM 11486 / BCRC 17186 / CECT 7878 / LMG 23124 / VR1)</name>
    <dbReference type="NCBI Taxonomy" id="1123498"/>
    <lineage>
        <taxon>Bacteria</taxon>
        <taxon>Pseudomonadati</taxon>
        <taxon>Pseudomonadota</taxon>
        <taxon>Gammaproteobacteria</taxon>
        <taxon>Vibrionales</taxon>
        <taxon>Vibrionaceae</taxon>
        <taxon>Vibrio</taxon>
    </lineage>
</organism>
<protein>
    <recommendedName>
        <fullName evidence="3">DUF3301 domain-containing protein</fullName>
    </recommendedName>
</protein>
<keyword evidence="2" id="KW-1185">Reference proteome</keyword>
<dbReference type="OrthoDB" id="5959530at2"/>
<accession>A0A1R4LAW9</accession>
<reference evidence="2" key="1">
    <citation type="submission" date="2017-02" db="EMBL/GenBank/DDBJ databases">
        <authorList>
            <person name="Rodrigo-Torres L."/>
            <person name="Arahal R.D."/>
            <person name="Lucena T."/>
        </authorList>
    </citation>
    <scope>NUCLEOTIDE SEQUENCE [LARGE SCALE GENOMIC DNA]</scope>
    <source>
        <strain evidence="2">CECT 7878</strain>
    </source>
</reference>
<dbReference type="AlphaFoldDB" id="A0A1R4LAW9"/>
<sequence length="98" mass="12055">MMQDLITIVLVCCGCFLFWQQRRQAEIARQTIERKCQQLELQVVSITFKHRFINEQRRWRWHTRYTFEFSSLGDDCYEGYLDMIRFTPAKFFVPVHRL</sequence>